<dbReference type="Proteomes" id="UP000184147">
    <property type="component" value="Unassembled WGS sequence"/>
</dbReference>
<dbReference type="EMBL" id="FQVQ01000002">
    <property type="protein sequence ID" value="SHE91922.1"/>
    <property type="molecule type" value="Genomic_DNA"/>
</dbReference>
<reference evidence="3 4" key="1">
    <citation type="submission" date="2016-11" db="EMBL/GenBank/DDBJ databases">
        <authorList>
            <person name="Jaros S."/>
            <person name="Januszkiewicz K."/>
            <person name="Wedrychowicz H."/>
        </authorList>
    </citation>
    <scope>NUCLEOTIDE SEQUENCE [LARGE SCALE GENOMIC DNA]</scope>
    <source>
        <strain evidence="3 4">DSM 25660</strain>
    </source>
</reference>
<organism evidence="3 4">
    <name type="scientific">Flavobacterium fontis</name>
    <dbReference type="NCBI Taxonomy" id="1124188"/>
    <lineage>
        <taxon>Bacteria</taxon>
        <taxon>Pseudomonadati</taxon>
        <taxon>Bacteroidota</taxon>
        <taxon>Flavobacteriia</taxon>
        <taxon>Flavobacteriales</taxon>
        <taxon>Flavobacteriaceae</taxon>
        <taxon>Flavobacterium</taxon>
    </lineage>
</organism>
<evidence type="ECO:0008006" key="5">
    <source>
        <dbReference type="Google" id="ProtNLM"/>
    </source>
</evidence>
<proteinExistence type="predicted"/>
<dbReference type="OrthoDB" id="658938at2"/>
<keyword evidence="1" id="KW-0175">Coiled coil</keyword>
<feature type="signal peptide" evidence="2">
    <location>
        <begin position="1"/>
        <end position="23"/>
    </location>
</feature>
<keyword evidence="4" id="KW-1185">Reference proteome</keyword>
<dbReference type="AlphaFoldDB" id="A0A1M4XFH6"/>
<name>A0A1M4XFH6_9FLAO</name>
<keyword evidence="2" id="KW-0732">Signal</keyword>
<evidence type="ECO:0000256" key="2">
    <source>
        <dbReference type="SAM" id="SignalP"/>
    </source>
</evidence>
<dbReference type="RefSeq" id="WP_143161693.1">
    <property type="nucleotide sequence ID" value="NZ_FQVQ01000002.1"/>
</dbReference>
<accession>A0A1M4XFH6</accession>
<feature type="chain" id="PRO_5012092806" description="Chaperone of endosialidase" evidence="2">
    <location>
        <begin position="24"/>
        <end position="807"/>
    </location>
</feature>
<gene>
    <name evidence="3" type="ORF">SAMN05444377_10224</name>
</gene>
<protein>
    <recommendedName>
        <fullName evidence="5">Chaperone of endosialidase</fullName>
    </recommendedName>
</protein>
<feature type="coiled-coil region" evidence="1">
    <location>
        <begin position="778"/>
        <end position="805"/>
    </location>
</feature>
<sequence>METKRITSWWACLALGTPFMFFAQTPPLNNTFEGQQTGTNNVGSYNAGFGFFTLTNNGGNSNAGFGNNVLTLSKGSFNCGFGNGALANNDTGELNVAIGTRALENNFTGNRNVAIGHRSMGNVVNPGSNNTAVGFGSLFSTYGSGNVALGSMTPRHMSSGNNNIFIGHETAVNLLTGDHNVILGRVAVSTDPTTPIIAGNNLDRSIIFADGAGNQRIFVSSTGNIGLGLGNNVIPNNRLDVNGGVVIGRNYTSRSWPTPTAGFTAPANGLLVEGRVGFGTATPGNRLEIAQGTPGASGLRFTNLTSAFVPTNTTFSDKFLTVNAAGDVVLERIPSFSISNQLQSNQNTLQSNVNGVTTSTPIINSVATVINEGNQLVTIINGVPSAPVTLPIPSYIDTDGQTLALNGQVLSISNGNSVTLPVDGDSNATNELQTLTQNGNTITLSNGGGSFTLPVDTDTDGQTLALNGQVLSISNGNSVTLPVDGDSNATNELQTLTQNGNTITLSNGGGSFTLPVDTDTDGQTLALNGQVLSISNGNSVTLPVDGDSNATNELQTLTQNGNTITLSNGGGSFTLPVDTDAQTLALNGNVLSISNGNNITLPTTQITAGTNVTVTGNGTAATPFVINANDTSLYSANGSINQATTTGLNRVVTMNNRNIWFNSTGSGNNGKIYIGNTATYPTSTGNYRLYVEGGILTEKVKVALRSTANWADYVFADDYRLMPLNEVEAFIQKNKHLPGVASAETLAKEGLDVAAMQAKHMEKIEELTLYVIDQNKTIEAQQATLSKQQQEIDQLKAQLELLIQKMK</sequence>
<dbReference type="STRING" id="1124188.SAMN05444377_10224"/>
<evidence type="ECO:0000313" key="3">
    <source>
        <dbReference type="EMBL" id="SHE91922.1"/>
    </source>
</evidence>
<evidence type="ECO:0000313" key="4">
    <source>
        <dbReference type="Proteomes" id="UP000184147"/>
    </source>
</evidence>
<evidence type="ECO:0000256" key="1">
    <source>
        <dbReference type="SAM" id="Coils"/>
    </source>
</evidence>